<organism evidence="1 2">
    <name type="scientific">Effusibacillus consociatus</name>
    <dbReference type="NCBI Taxonomy" id="1117041"/>
    <lineage>
        <taxon>Bacteria</taxon>
        <taxon>Bacillati</taxon>
        <taxon>Bacillota</taxon>
        <taxon>Bacilli</taxon>
        <taxon>Bacillales</taxon>
        <taxon>Alicyclobacillaceae</taxon>
        <taxon>Effusibacillus</taxon>
    </lineage>
</organism>
<accession>A0ABV9Q0G9</accession>
<name>A0ABV9Q0G9_9BACL</name>
<evidence type="ECO:0000313" key="1">
    <source>
        <dbReference type="EMBL" id="MFC4767691.1"/>
    </source>
</evidence>
<evidence type="ECO:0000313" key="2">
    <source>
        <dbReference type="Proteomes" id="UP001596002"/>
    </source>
</evidence>
<sequence>MGDIDNAPNSLPELCNKQKAAEIYRWGLPFCDQPDREVIEERLDNL</sequence>
<proteinExistence type="predicted"/>
<gene>
    <name evidence="1" type="ORF">ACFO8Q_10005</name>
</gene>
<keyword evidence="2" id="KW-1185">Reference proteome</keyword>
<protein>
    <submittedName>
        <fullName evidence="1">Uncharacterized protein</fullName>
    </submittedName>
</protein>
<dbReference type="Proteomes" id="UP001596002">
    <property type="component" value="Unassembled WGS sequence"/>
</dbReference>
<dbReference type="RefSeq" id="WP_380025613.1">
    <property type="nucleotide sequence ID" value="NZ_JBHSHC010000084.1"/>
</dbReference>
<comment type="caution">
    <text evidence="1">The sequence shown here is derived from an EMBL/GenBank/DDBJ whole genome shotgun (WGS) entry which is preliminary data.</text>
</comment>
<dbReference type="EMBL" id="JBHSHC010000084">
    <property type="protein sequence ID" value="MFC4767691.1"/>
    <property type="molecule type" value="Genomic_DNA"/>
</dbReference>
<reference evidence="2" key="1">
    <citation type="journal article" date="2019" name="Int. J. Syst. Evol. Microbiol.">
        <title>The Global Catalogue of Microorganisms (GCM) 10K type strain sequencing project: providing services to taxonomists for standard genome sequencing and annotation.</title>
        <authorList>
            <consortium name="The Broad Institute Genomics Platform"/>
            <consortium name="The Broad Institute Genome Sequencing Center for Infectious Disease"/>
            <person name="Wu L."/>
            <person name="Ma J."/>
        </authorList>
    </citation>
    <scope>NUCLEOTIDE SEQUENCE [LARGE SCALE GENOMIC DNA]</scope>
    <source>
        <strain evidence="2">WYCCWR 12678</strain>
    </source>
</reference>